<keyword evidence="1" id="KW-0812">Transmembrane</keyword>
<keyword evidence="1" id="KW-1133">Transmembrane helix</keyword>
<proteinExistence type="predicted"/>
<dbReference type="RefSeq" id="WP_185904134.1">
    <property type="nucleotide sequence ID" value="NZ_JACMSE010000001.1"/>
</dbReference>
<organism evidence="2 3">
    <name type="scientific">Gordonibacter massiliensis</name>
    <name type="common">ex Traore et al. 2017</name>
    <dbReference type="NCBI Taxonomy" id="1841863"/>
    <lineage>
        <taxon>Bacteria</taxon>
        <taxon>Bacillati</taxon>
        <taxon>Actinomycetota</taxon>
        <taxon>Coriobacteriia</taxon>
        <taxon>Eggerthellales</taxon>
        <taxon>Eggerthellaceae</taxon>
        <taxon>Gordonibacter</taxon>
    </lineage>
</organism>
<dbReference type="Proteomes" id="UP000587396">
    <property type="component" value="Unassembled WGS sequence"/>
</dbReference>
<evidence type="ECO:0000256" key="1">
    <source>
        <dbReference type="SAM" id="Phobius"/>
    </source>
</evidence>
<feature type="transmembrane region" description="Helical" evidence="1">
    <location>
        <begin position="47"/>
        <end position="65"/>
    </location>
</feature>
<dbReference type="InterPro" id="IPR025531">
    <property type="entry name" value="DUF4418"/>
</dbReference>
<evidence type="ECO:0000313" key="3">
    <source>
        <dbReference type="Proteomes" id="UP000587396"/>
    </source>
</evidence>
<sequence length="79" mass="7984">MPPLHAEGRRFAAVASIATAVVAVLLTTPAGIGLCGSADMHCHQTALSLWIAAGAAIVVGIVQLAKADPKAAELPKMQL</sequence>
<comment type="caution">
    <text evidence="2">The sequence shown here is derived from an EMBL/GenBank/DDBJ whole genome shotgun (WGS) entry which is preliminary data.</text>
</comment>
<accession>A0A842JE46</accession>
<protein>
    <submittedName>
        <fullName evidence="2">DUF4418 family protein</fullName>
    </submittedName>
</protein>
<evidence type="ECO:0000313" key="2">
    <source>
        <dbReference type="EMBL" id="MBC2888155.1"/>
    </source>
</evidence>
<dbReference type="Pfam" id="PF14387">
    <property type="entry name" value="DUF4418"/>
    <property type="match status" value="1"/>
</dbReference>
<gene>
    <name evidence="2" type="ORF">H7313_02145</name>
</gene>
<name>A0A842JE46_9ACTN</name>
<reference evidence="2 3" key="1">
    <citation type="submission" date="2020-08" db="EMBL/GenBank/DDBJ databases">
        <authorList>
            <person name="Liu C."/>
            <person name="Sun Q."/>
        </authorList>
    </citation>
    <scope>NUCLEOTIDE SEQUENCE [LARGE SCALE GENOMIC DNA]</scope>
    <source>
        <strain evidence="2 3">N22</strain>
    </source>
</reference>
<dbReference type="EMBL" id="JACMSE010000001">
    <property type="protein sequence ID" value="MBC2888155.1"/>
    <property type="molecule type" value="Genomic_DNA"/>
</dbReference>
<feature type="transmembrane region" description="Helical" evidence="1">
    <location>
        <begin position="12"/>
        <end position="35"/>
    </location>
</feature>
<dbReference type="AlphaFoldDB" id="A0A842JE46"/>
<keyword evidence="3" id="KW-1185">Reference proteome</keyword>
<keyword evidence="1" id="KW-0472">Membrane</keyword>